<accession>A0ABZ1TP81</accession>
<evidence type="ECO:0000313" key="2">
    <source>
        <dbReference type="Proteomes" id="UP001432039"/>
    </source>
</evidence>
<dbReference type="Proteomes" id="UP001432039">
    <property type="component" value="Chromosome"/>
</dbReference>
<organism evidence="1 2">
    <name type="scientific">Streptomyces virginiae</name>
    <name type="common">Streptomyces cinnamonensis</name>
    <dbReference type="NCBI Taxonomy" id="1961"/>
    <lineage>
        <taxon>Bacteria</taxon>
        <taxon>Bacillati</taxon>
        <taxon>Actinomycetota</taxon>
        <taxon>Actinomycetes</taxon>
        <taxon>Kitasatosporales</taxon>
        <taxon>Streptomycetaceae</taxon>
        <taxon>Streptomyces</taxon>
    </lineage>
</organism>
<keyword evidence="2" id="KW-1185">Reference proteome</keyword>
<protein>
    <submittedName>
        <fullName evidence="1">Uncharacterized protein</fullName>
    </submittedName>
</protein>
<sequence length="149" mass="16721">MHWKLGGSGWATWSWSVNAAEQKVHASYVGPEVLAGFMNGVRALLLGCSATFVTFVDEPSGTRVFFNQAEKEVFVQIVEFADLNEPSSWWSDARLVWAGRLPTEAFVGSFMAMIKELLSEHGTDGYRRRWGYEFPALEWAALQTAHSSR</sequence>
<evidence type="ECO:0000313" key="1">
    <source>
        <dbReference type="EMBL" id="WUQ17218.1"/>
    </source>
</evidence>
<gene>
    <name evidence="1" type="ORF">OG517_40750</name>
</gene>
<reference evidence="1" key="1">
    <citation type="submission" date="2022-10" db="EMBL/GenBank/DDBJ databases">
        <title>The complete genomes of actinobacterial strains from the NBC collection.</title>
        <authorList>
            <person name="Joergensen T.S."/>
            <person name="Alvarez Arevalo M."/>
            <person name="Sterndorff E.B."/>
            <person name="Faurdal D."/>
            <person name="Vuksanovic O."/>
            <person name="Mourched A.-S."/>
            <person name="Charusanti P."/>
            <person name="Shaw S."/>
            <person name="Blin K."/>
            <person name="Weber T."/>
        </authorList>
    </citation>
    <scope>NUCLEOTIDE SEQUENCE</scope>
    <source>
        <strain evidence="1">NBC_00248</strain>
    </source>
</reference>
<dbReference type="RefSeq" id="WP_328786365.1">
    <property type="nucleotide sequence ID" value="NZ_CP108090.1"/>
</dbReference>
<dbReference type="EMBL" id="CP108090">
    <property type="protein sequence ID" value="WUQ17218.1"/>
    <property type="molecule type" value="Genomic_DNA"/>
</dbReference>
<name>A0ABZ1TP81_STRVG</name>
<proteinExistence type="predicted"/>